<feature type="domain" description="TcaA 4th" evidence="3">
    <location>
        <begin position="213"/>
        <end position="280"/>
    </location>
</feature>
<keyword evidence="1" id="KW-1133">Transmembrane helix</keyword>
<dbReference type="InterPro" id="IPR054529">
    <property type="entry name" value="TcaA_2nd"/>
</dbReference>
<dbReference type="Proteomes" id="UP000595038">
    <property type="component" value="Chromosome"/>
</dbReference>
<dbReference type="InterPro" id="IPR054530">
    <property type="entry name" value="TcaA_4th"/>
</dbReference>
<evidence type="ECO:0000313" key="7">
    <source>
        <dbReference type="Proteomes" id="UP000435910"/>
    </source>
</evidence>
<feature type="domain" description="YvbJ-like NTF2-like" evidence="4">
    <location>
        <begin position="295"/>
        <end position="413"/>
    </location>
</feature>
<organism evidence="6 7">
    <name type="scientific">Bacillus licheniformis</name>
    <dbReference type="NCBI Taxonomy" id="1402"/>
    <lineage>
        <taxon>Bacteria</taxon>
        <taxon>Bacillati</taxon>
        <taxon>Bacillota</taxon>
        <taxon>Bacilli</taxon>
        <taxon>Bacillales</taxon>
        <taxon>Bacillaceae</taxon>
        <taxon>Bacillus</taxon>
    </lineage>
</organism>
<dbReference type="Pfam" id="PF22813">
    <property type="entry name" value="TcaA_2nd"/>
    <property type="match status" value="1"/>
</dbReference>
<dbReference type="Pfam" id="PF25155">
    <property type="entry name" value="NTF2_YvbJ"/>
    <property type="match status" value="1"/>
</dbReference>
<dbReference type="Pfam" id="PF22820">
    <property type="entry name" value="TcaA_3rd_4th"/>
    <property type="match status" value="1"/>
</dbReference>
<dbReference type="GO" id="GO:0005886">
    <property type="term" value="C:plasma membrane"/>
    <property type="evidence" value="ECO:0007669"/>
    <property type="project" value="UniProtKB-SubCell"/>
</dbReference>
<feature type="transmembrane region" description="Helical" evidence="1">
    <location>
        <begin position="5"/>
        <end position="24"/>
    </location>
</feature>
<dbReference type="EMBL" id="NILC01000028">
    <property type="protein sequence ID" value="TWL23687.1"/>
    <property type="molecule type" value="Genomic_DNA"/>
</dbReference>
<evidence type="ECO:0000256" key="1">
    <source>
        <dbReference type="SAM" id="Phobius"/>
    </source>
</evidence>
<dbReference type="RefSeq" id="WP_017474350.1">
    <property type="nucleotide sequence ID" value="NZ_CAMFKN010000004.1"/>
</dbReference>
<dbReference type="EMBL" id="CP065647">
    <property type="protein sequence ID" value="QPR74876.1"/>
    <property type="molecule type" value="Genomic_DNA"/>
</dbReference>
<dbReference type="PANTHER" id="PTHR40038:SF1">
    <property type="entry name" value="MEMBRANE-ASSOCIATED PROTEIN TCAA"/>
    <property type="match status" value="1"/>
</dbReference>
<gene>
    <name evidence="6" type="ORF">CHCC16736_1395</name>
    <name evidence="5" type="ORF">I6G80_11785</name>
</gene>
<reference evidence="5 8" key="2">
    <citation type="submission" date="2020-12" db="EMBL/GenBank/DDBJ databases">
        <title>FDA dAtabase for Regulatory Grade micrObial Sequences (FDA-ARGOS): Supporting development and validation of Infectious Disease Dx tests.</title>
        <authorList>
            <person name="Nelson B."/>
            <person name="Plummer A."/>
            <person name="Tallon L."/>
            <person name="Sadzewicz L."/>
            <person name="Zhao X."/>
            <person name="Boylan J."/>
            <person name="Ott S."/>
            <person name="Bowen H."/>
            <person name="Vavikolanu K."/>
            <person name="Mehta A."/>
            <person name="Aluvathingal J."/>
            <person name="Nadendla S."/>
            <person name="Myers T."/>
            <person name="Yan Y."/>
            <person name="Sichtig H."/>
        </authorList>
    </citation>
    <scope>NUCLEOTIDE SEQUENCE [LARGE SCALE GENOMIC DNA]</scope>
    <source>
        <strain evidence="5 8">FDAARGOS_923</strain>
    </source>
</reference>
<reference evidence="6 7" key="1">
    <citation type="submission" date="2019-06" db="EMBL/GenBank/DDBJ databases">
        <title>Genome sequence analysis of &gt;100 Bacillus licheniformis strains suggests intrinsic resistance to this species.</title>
        <authorList>
            <person name="Wels M."/>
            <person name="Siezen R.J."/>
            <person name="Johansen E."/>
            <person name="Stuer-Lauridsen B."/>
            <person name="Bjerre K."/>
            <person name="Nielsen B.K.K."/>
        </authorList>
    </citation>
    <scope>NUCLEOTIDE SEQUENCE [LARGE SCALE GENOMIC DNA]</scope>
    <source>
        <strain evidence="6 7">BAC-16736</strain>
    </source>
</reference>
<proteinExistence type="predicted"/>
<dbReference type="AlphaFoldDB" id="A0A415JDI9"/>
<evidence type="ECO:0000313" key="8">
    <source>
        <dbReference type="Proteomes" id="UP000595038"/>
    </source>
</evidence>
<accession>A0A415JDI9</accession>
<dbReference type="InterPro" id="IPR056902">
    <property type="entry name" value="NTF2_YvbJ"/>
</dbReference>
<protein>
    <submittedName>
        <fullName evidence="6">Uncharacterized protein</fullName>
    </submittedName>
</protein>
<evidence type="ECO:0000259" key="3">
    <source>
        <dbReference type="Pfam" id="PF22820"/>
    </source>
</evidence>
<evidence type="ECO:0000313" key="5">
    <source>
        <dbReference type="EMBL" id="QPR74876.1"/>
    </source>
</evidence>
<keyword evidence="1" id="KW-0472">Membrane</keyword>
<dbReference type="Proteomes" id="UP000435910">
    <property type="component" value="Unassembled WGS sequence"/>
</dbReference>
<evidence type="ECO:0000259" key="4">
    <source>
        <dbReference type="Pfam" id="PF25155"/>
    </source>
</evidence>
<feature type="domain" description="TcaA second" evidence="2">
    <location>
        <begin position="31"/>
        <end position="135"/>
    </location>
</feature>
<sequence length="436" mass="48881">MKKKLLFIGVPIVAILAIILFISGRSPEPSDLAKEFEEKIKQEDAKGLLKLVKVDNGTKWGEKEAESIIKYLKDDESDYKDQIMLLNAQASYYESDGKANNIISQQYPGESISNIGPFYIKKDKGIFGGDKYVLKARGYKLEVHAAKGANVTFNGETVDMQGKGSKELGVFGPGVYTIKGSKKYDYTTVDDKTEVTLFDPEKFEETASLNFSGDTVSVNSDIPNTKVLVNGKESGESISENTVFGPVKDGIKLQGLAEFPWGEGKSEAVTVQSETTEEYNLTPNPIVNDEMKEKIKSLINDFAKNRNEAKAKKDANKLKNVSDSLKKSYIDVIKNYDKENYYEGKALGTRIDFSKVTYENGSGGKQLIHVPVEFHLKSREVYEFMDSELEENFDEEIVTLQYDEEKKSWIIEGEKDDYESSNNDYMASKDVAKTTF</sequence>
<name>A0A415JDI9_BACLI</name>
<evidence type="ECO:0000313" key="6">
    <source>
        <dbReference type="EMBL" id="TWL23687.1"/>
    </source>
</evidence>
<evidence type="ECO:0000259" key="2">
    <source>
        <dbReference type="Pfam" id="PF22813"/>
    </source>
</evidence>
<keyword evidence="1" id="KW-0812">Transmembrane</keyword>
<dbReference type="PANTHER" id="PTHR40038">
    <property type="entry name" value="MEMBRANE-ASSOCIATED PROTEIN TCAA"/>
    <property type="match status" value="1"/>
</dbReference>